<feature type="domain" description="LysM" evidence="1">
    <location>
        <begin position="174"/>
        <end position="224"/>
    </location>
</feature>
<accession>A0ABS4H7Z7</accession>
<dbReference type="PROSITE" id="PS51782">
    <property type="entry name" value="LYSM"/>
    <property type="match status" value="1"/>
</dbReference>
<dbReference type="Pfam" id="PF01476">
    <property type="entry name" value="LysM"/>
    <property type="match status" value="1"/>
</dbReference>
<sequence>MARQKPQFWLKYNNGAEALWLPVNPESITVTSTHGYEDIEVSNLGEYTVIGNNRQKEFSLSSFFPRDYNASYCEYTNLKDPWECAKLIEGWQKSGKPIRYIVTGTPINIPVTIRSFEYEERGGEPGDIYYTLSLKEYTFIDIAKKGTPVSGNSGAVMPKLTTSAPRPNTHSVPSSYTVKSGDSLFKIAAKVYGNGNDWRKIYDKNKAVIGPNPNVIKAGQKLVIP</sequence>
<evidence type="ECO:0000313" key="3">
    <source>
        <dbReference type="Proteomes" id="UP001519273"/>
    </source>
</evidence>
<dbReference type="PANTHER" id="PTHR34700:SF4">
    <property type="entry name" value="PHAGE-LIKE ELEMENT PBSX PROTEIN XKDP"/>
    <property type="match status" value="1"/>
</dbReference>
<proteinExistence type="predicted"/>
<reference evidence="2 3" key="1">
    <citation type="submission" date="2021-03" db="EMBL/GenBank/DDBJ databases">
        <title>Genomic Encyclopedia of Type Strains, Phase IV (KMG-IV): sequencing the most valuable type-strain genomes for metagenomic binning, comparative biology and taxonomic classification.</title>
        <authorList>
            <person name="Goeker M."/>
        </authorList>
    </citation>
    <scope>NUCLEOTIDE SEQUENCE [LARGE SCALE GENOMIC DNA]</scope>
    <source>
        <strain evidence="2 3">DSM 23491</strain>
    </source>
</reference>
<dbReference type="RefSeq" id="WP_209852209.1">
    <property type="nucleotide sequence ID" value="NZ_CBCRVE010000004.1"/>
</dbReference>
<dbReference type="InterPro" id="IPR052196">
    <property type="entry name" value="Bact_Kbp"/>
</dbReference>
<name>A0ABS4H7Z7_9BACL</name>
<protein>
    <submittedName>
        <fullName evidence="2">Nucleoid-associated protein YgaU</fullName>
    </submittedName>
</protein>
<gene>
    <name evidence="2" type="ORF">J2Z20_003119</name>
</gene>
<dbReference type="SMART" id="SM00257">
    <property type="entry name" value="LysM"/>
    <property type="match status" value="1"/>
</dbReference>
<keyword evidence="3" id="KW-1185">Reference proteome</keyword>
<organism evidence="2 3">
    <name type="scientific">Paenibacillus sediminis</name>
    <dbReference type="NCBI Taxonomy" id="664909"/>
    <lineage>
        <taxon>Bacteria</taxon>
        <taxon>Bacillati</taxon>
        <taxon>Bacillota</taxon>
        <taxon>Bacilli</taxon>
        <taxon>Bacillales</taxon>
        <taxon>Paenibacillaceae</taxon>
        <taxon>Paenibacillus</taxon>
    </lineage>
</organism>
<comment type="caution">
    <text evidence="2">The sequence shown here is derived from an EMBL/GenBank/DDBJ whole genome shotgun (WGS) entry which is preliminary data.</text>
</comment>
<dbReference type="PANTHER" id="PTHR34700">
    <property type="entry name" value="POTASSIUM BINDING PROTEIN KBP"/>
    <property type="match status" value="1"/>
</dbReference>
<evidence type="ECO:0000313" key="2">
    <source>
        <dbReference type="EMBL" id="MBP1938200.1"/>
    </source>
</evidence>
<dbReference type="InterPro" id="IPR018392">
    <property type="entry name" value="LysM"/>
</dbReference>
<dbReference type="Gene3D" id="3.10.350.10">
    <property type="entry name" value="LysM domain"/>
    <property type="match status" value="1"/>
</dbReference>
<dbReference type="Proteomes" id="UP001519273">
    <property type="component" value="Unassembled WGS sequence"/>
</dbReference>
<dbReference type="EMBL" id="JAGGKP010000011">
    <property type="protein sequence ID" value="MBP1938200.1"/>
    <property type="molecule type" value="Genomic_DNA"/>
</dbReference>
<dbReference type="CDD" id="cd00118">
    <property type="entry name" value="LysM"/>
    <property type="match status" value="1"/>
</dbReference>
<dbReference type="SUPFAM" id="SSF54106">
    <property type="entry name" value="LysM domain"/>
    <property type="match status" value="1"/>
</dbReference>
<evidence type="ECO:0000259" key="1">
    <source>
        <dbReference type="PROSITE" id="PS51782"/>
    </source>
</evidence>
<dbReference type="InterPro" id="IPR036779">
    <property type="entry name" value="LysM_dom_sf"/>
</dbReference>